<reference evidence="2" key="2">
    <citation type="submission" date="2022-08" db="EMBL/GenBank/DDBJ databases">
        <title>Novel sulphate-reducing endosymbionts in the free-living metamonad Anaeramoeba.</title>
        <authorList>
            <person name="Jerlstrom-Hultqvist J."/>
            <person name="Cepicka I."/>
            <person name="Gallot-Lavallee L."/>
            <person name="Salas-Leiva D."/>
            <person name="Curtis B.A."/>
            <person name="Zahonova K."/>
            <person name="Pipaliya S."/>
            <person name="Dacks J."/>
            <person name="Roger A.J."/>
        </authorList>
    </citation>
    <scope>NUCLEOTIDE SEQUENCE</scope>
    <source>
        <strain evidence="2">Busselton2</strain>
    </source>
</reference>
<dbReference type="Proteomes" id="UP001146793">
    <property type="component" value="Unassembled WGS sequence"/>
</dbReference>
<accession>A0AAV7YPW3</accession>
<dbReference type="EMBL" id="JANTQA010000070">
    <property type="protein sequence ID" value="KAJ3424790.1"/>
    <property type="molecule type" value="Genomic_DNA"/>
</dbReference>
<dbReference type="EMBL" id="JAOAOG010000029">
    <property type="protein sequence ID" value="KAJ6253509.1"/>
    <property type="molecule type" value="Genomic_DNA"/>
</dbReference>
<evidence type="ECO:0000313" key="4">
    <source>
        <dbReference type="EMBL" id="KAJ6253509.1"/>
    </source>
</evidence>
<evidence type="ECO:0000313" key="6">
    <source>
        <dbReference type="Proteomes" id="UP001150062"/>
    </source>
</evidence>
<keyword evidence="6" id="KW-1185">Reference proteome</keyword>
<organism evidence="2 5">
    <name type="scientific">Anaeramoeba flamelloides</name>
    <dbReference type="NCBI Taxonomy" id="1746091"/>
    <lineage>
        <taxon>Eukaryota</taxon>
        <taxon>Metamonada</taxon>
        <taxon>Anaeramoebidae</taxon>
        <taxon>Anaeramoeba</taxon>
    </lineage>
</organism>
<evidence type="ECO:0000313" key="3">
    <source>
        <dbReference type="EMBL" id="KAJ6249319.1"/>
    </source>
</evidence>
<comment type="caution">
    <text evidence="2">The sequence shown here is derived from an EMBL/GenBank/DDBJ whole genome shotgun (WGS) entry which is preliminary data.</text>
</comment>
<name>A0AAV7YPW3_9EUKA</name>
<evidence type="ECO:0000313" key="1">
    <source>
        <dbReference type="EMBL" id="KAJ3424790.1"/>
    </source>
</evidence>
<proteinExistence type="predicted"/>
<dbReference type="AlphaFoldDB" id="A0AAV7YPW3"/>
<sequence>MTQAQFCGNGQTRGVGTGSGYGGLRKQNLKIQFTKPGLRRLGRMGCNRKVVSYEPEETVLYRFLLQISHDSAEIVNKSTNPENITLHEIINKLKKEKGHLYKFEKY</sequence>
<evidence type="ECO:0000313" key="2">
    <source>
        <dbReference type="EMBL" id="KAJ3430747.1"/>
    </source>
</evidence>
<dbReference type="EMBL" id="JANTQA010000048">
    <property type="protein sequence ID" value="KAJ3430747.1"/>
    <property type="molecule type" value="Genomic_DNA"/>
</dbReference>
<dbReference type="Proteomes" id="UP001150062">
    <property type="component" value="Unassembled WGS sequence"/>
</dbReference>
<gene>
    <name evidence="2" type="ORF">M0812_02419</name>
    <name evidence="1" type="ORF">M0812_27216</name>
    <name evidence="4" type="ORF">M0813_13384</name>
    <name evidence="3" type="ORF">M0813_17203</name>
</gene>
<protein>
    <submittedName>
        <fullName evidence="2">Histone h4</fullName>
    </submittedName>
</protein>
<dbReference type="EMBL" id="JAOAOG010000101">
    <property type="protein sequence ID" value="KAJ6249319.1"/>
    <property type="molecule type" value="Genomic_DNA"/>
</dbReference>
<reference evidence="3" key="1">
    <citation type="submission" date="2022-08" db="EMBL/GenBank/DDBJ databases">
        <title>Novel sulfate-reducing endosymbionts in the free-living metamonad Anaeramoeba.</title>
        <authorList>
            <person name="Jerlstrom-Hultqvist J."/>
            <person name="Cepicka I."/>
            <person name="Gallot-Lavallee L."/>
            <person name="Salas-Leiva D."/>
            <person name="Curtis B.A."/>
            <person name="Zahonova K."/>
            <person name="Pipaliya S."/>
            <person name="Dacks J."/>
            <person name="Roger A.J."/>
        </authorList>
    </citation>
    <scope>NUCLEOTIDE SEQUENCE</scope>
    <source>
        <strain evidence="3">Schooner1</strain>
    </source>
</reference>
<evidence type="ECO:0000313" key="5">
    <source>
        <dbReference type="Proteomes" id="UP001146793"/>
    </source>
</evidence>